<dbReference type="EMBL" id="JACTNZ010000007">
    <property type="protein sequence ID" value="KAG5540626.1"/>
    <property type="molecule type" value="Genomic_DNA"/>
</dbReference>
<dbReference type="GO" id="GO:0046872">
    <property type="term" value="F:metal ion binding"/>
    <property type="evidence" value="ECO:0007669"/>
    <property type="project" value="UniProtKB-KW"/>
</dbReference>
<feature type="domain" description="DDE Tnp4" evidence="8">
    <location>
        <begin position="17"/>
        <end position="104"/>
    </location>
</feature>
<proteinExistence type="inferred from homology"/>
<dbReference type="PANTHER" id="PTHR22930">
    <property type="match status" value="1"/>
</dbReference>
<evidence type="ECO:0000256" key="3">
    <source>
        <dbReference type="ARBA" id="ARBA00006958"/>
    </source>
</evidence>
<keyword evidence="7" id="KW-0539">Nucleus</keyword>
<dbReference type="AlphaFoldDB" id="A0AAV6JHJ8"/>
<protein>
    <recommendedName>
        <fullName evidence="8">DDE Tnp4 domain-containing protein</fullName>
    </recommendedName>
</protein>
<evidence type="ECO:0000256" key="2">
    <source>
        <dbReference type="ARBA" id="ARBA00004123"/>
    </source>
</evidence>
<dbReference type="Proteomes" id="UP000823749">
    <property type="component" value="Chromosome 7"/>
</dbReference>
<comment type="similarity">
    <text evidence="3">Belongs to the HARBI1 family.</text>
</comment>
<keyword evidence="10" id="KW-1185">Reference proteome</keyword>
<keyword evidence="4" id="KW-0540">Nuclease</keyword>
<evidence type="ECO:0000313" key="10">
    <source>
        <dbReference type="Proteomes" id="UP000823749"/>
    </source>
</evidence>
<dbReference type="GO" id="GO:0004518">
    <property type="term" value="F:nuclease activity"/>
    <property type="evidence" value="ECO:0007669"/>
    <property type="project" value="UniProtKB-KW"/>
</dbReference>
<name>A0AAV6JHJ8_9ERIC</name>
<evidence type="ECO:0000313" key="9">
    <source>
        <dbReference type="EMBL" id="KAG5540626.1"/>
    </source>
</evidence>
<evidence type="ECO:0000256" key="4">
    <source>
        <dbReference type="ARBA" id="ARBA00022722"/>
    </source>
</evidence>
<dbReference type="InterPro" id="IPR027806">
    <property type="entry name" value="HARBI1_dom"/>
</dbReference>
<gene>
    <name evidence="9" type="ORF">RHGRI_020748</name>
</gene>
<dbReference type="GO" id="GO:0005634">
    <property type="term" value="C:nucleus"/>
    <property type="evidence" value="ECO:0007669"/>
    <property type="project" value="UniProtKB-SubCell"/>
</dbReference>
<keyword evidence="5" id="KW-0479">Metal-binding</keyword>
<dbReference type="InterPro" id="IPR045249">
    <property type="entry name" value="HARBI1-like"/>
</dbReference>
<dbReference type="PANTHER" id="PTHR22930:SF262">
    <property type="entry name" value="MYB_SANT-LIKE DOMAIN, HARBINGER TRANSPOSASE-DERIVED NUCLEASE DOMAIN PROTEIN-RELATED"/>
    <property type="match status" value="1"/>
</dbReference>
<organism evidence="9 10">
    <name type="scientific">Rhododendron griersonianum</name>
    <dbReference type="NCBI Taxonomy" id="479676"/>
    <lineage>
        <taxon>Eukaryota</taxon>
        <taxon>Viridiplantae</taxon>
        <taxon>Streptophyta</taxon>
        <taxon>Embryophyta</taxon>
        <taxon>Tracheophyta</taxon>
        <taxon>Spermatophyta</taxon>
        <taxon>Magnoliopsida</taxon>
        <taxon>eudicotyledons</taxon>
        <taxon>Gunneridae</taxon>
        <taxon>Pentapetalae</taxon>
        <taxon>asterids</taxon>
        <taxon>Ericales</taxon>
        <taxon>Ericaceae</taxon>
        <taxon>Ericoideae</taxon>
        <taxon>Rhodoreae</taxon>
        <taxon>Rhododendron</taxon>
    </lineage>
</organism>
<keyword evidence="6" id="KW-0378">Hydrolase</keyword>
<sequence>MVLRETMSDLPNNFLILPPGKYFLCDAAYTHTRIFMAPYRNVHYWLSNFQNARHPRNKEERFNLENVIERAFGVLKARFPILKRMSSYPFTVQRNMVIACITMHIIIRRTCISDQFLVKFKDPNAFYGNAQHVDNFEANGGSTQADHIFMLNL</sequence>
<evidence type="ECO:0000256" key="1">
    <source>
        <dbReference type="ARBA" id="ARBA00001968"/>
    </source>
</evidence>
<evidence type="ECO:0000256" key="5">
    <source>
        <dbReference type="ARBA" id="ARBA00022723"/>
    </source>
</evidence>
<comment type="cofactor">
    <cofactor evidence="1">
        <name>a divalent metal cation</name>
        <dbReference type="ChEBI" id="CHEBI:60240"/>
    </cofactor>
</comment>
<dbReference type="GO" id="GO:0016787">
    <property type="term" value="F:hydrolase activity"/>
    <property type="evidence" value="ECO:0007669"/>
    <property type="project" value="UniProtKB-KW"/>
</dbReference>
<evidence type="ECO:0000259" key="8">
    <source>
        <dbReference type="Pfam" id="PF13359"/>
    </source>
</evidence>
<evidence type="ECO:0000256" key="6">
    <source>
        <dbReference type="ARBA" id="ARBA00022801"/>
    </source>
</evidence>
<dbReference type="Pfam" id="PF13359">
    <property type="entry name" value="DDE_Tnp_4"/>
    <property type="match status" value="1"/>
</dbReference>
<evidence type="ECO:0000256" key="7">
    <source>
        <dbReference type="ARBA" id="ARBA00023242"/>
    </source>
</evidence>
<comment type="caution">
    <text evidence="9">The sequence shown here is derived from an EMBL/GenBank/DDBJ whole genome shotgun (WGS) entry which is preliminary data.</text>
</comment>
<comment type="subcellular location">
    <subcellularLocation>
        <location evidence="2">Nucleus</location>
    </subcellularLocation>
</comment>
<accession>A0AAV6JHJ8</accession>
<reference evidence="9" key="1">
    <citation type="submission" date="2020-08" db="EMBL/GenBank/DDBJ databases">
        <title>Plant Genome Project.</title>
        <authorList>
            <person name="Zhang R.-G."/>
        </authorList>
    </citation>
    <scope>NUCLEOTIDE SEQUENCE</scope>
    <source>
        <strain evidence="9">WSP0</strain>
        <tissue evidence="9">Leaf</tissue>
    </source>
</reference>